<evidence type="ECO:0000256" key="4">
    <source>
        <dbReference type="ARBA" id="ARBA00022691"/>
    </source>
</evidence>
<dbReference type="Proteomes" id="UP001595792">
    <property type="component" value="Unassembled WGS sequence"/>
</dbReference>
<evidence type="ECO:0000256" key="1">
    <source>
        <dbReference type="ARBA" id="ARBA00011900"/>
    </source>
</evidence>
<organism evidence="7 8">
    <name type="scientific">Pedobacter jamesrossensis</name>
    <dbReference type="NCBI Taxonomy" id="1908238"/>
    <lineage>
        <taxon>Bacteria</taxon>
        <taxon>Pseudomonadati</taxon>
        <taxon>Bacteroidota</taxon>
        <taxon>Sphingobacteriia</taxon>
        <taxon>Sphingobacteriales</taxon>
        <taxon>Sphingobacteriaceae</taxon>
        <taxon>Pedobacter</taxon>
    </lineage>
</organism>
<feature type="domain" description="Type II methyltransferase M.TaqI-like" evidence="6">
    <location>
        <begin position="486"/>
        <end position="651"/>
    </location>
</feature>
<keyword evidence="8" id="KW-1185">Reference proteome</keyword>
<name>A0ABV8NIK6_9SPHI</name>
<evidence type="ECO:0000256" key="5">
    <source>
        <dbReference type="ARBA" id="ARBA00047942"/>
    </source>
</evidence>
<comment type="caution">
    <text evidence="7">The sequence shown here is derived from an EMBL/GenBank/DDBJ whole genome shotgun (WGS) entry which is preliminary data.</text>
</comment>
<keyword evidence="4" id="KW-0949">S-adenosyl-L-methionine</keyword>
<protein>
    <recommendedName>
        <fullName evidence="1">site-specific DNA-methyltransferase (adenine-specific)</fullName>
        <ecNumber evidence="1">2.1.1.72</ecNumber>
    </recommendedName>
</protein>
<dbReference type="GO" id="GO:0008168">
    <property type="term" value="F:methyltransferase activity"/>
    <property type="evidence" value="ECO:0007669"/>
    <property type="project" value="UniProtKB-KW"/>
</dbReference>
<evidence type="ECO:0000259" key="6">
    <source>
        <dbReference type="Pfam" id="PF07669"/>
    </source>
</evidence>
<dbReference type="EC" id="2.1.1.72" evidence="1"/>
<evidence type="ECO:0000313" key="7">
    <source>
        <dbReference type="EMBL" id="MFC4195603.1"/>
    </source>
</evidence>
<dbReference type="PRINTS" id="PR00507">
    <property type="entry name" value="N12N6MTFRASE"/>
</dbReference>
<dbReference type="InterPro" id="IPR050953">
    <property type="entry name" value="N4_N6_ade-DNA_methylase"/>
</dbReference>
<accession>A0ABV8NIK6</accession>
<dbReference type="Pfam" id="PF07669">
    <property type="entry name" value="Eco57I"/>
    <property type="match status" value="1"/>
</dbReference>
<proteinExistence type="predicted"/>
<evidence type="ECO:0000313" key="8">
    <source>
        <dbReference type="Proteomes" id="UP001595792"/>
    </source>
</evidence>
<dbReference type="RefSeq" id="WP_378958906.1">
    <property type="nucleotide sequence ID" value="NZ_JBHRXC010000016.1"/>
</dbReference>
<evidence type="ECO:0000256" key="2">
    <source>
        <dbReference type="ARBA" id="ARBA00022603"/>
    </source>
</evidence>
<reference evidence="8" key="1">
    <citation type="journal article" date="2019" name="Int. J. Syst. Evol. Microbiol.">
        <title>The Global Catalogue of Microorganisms (GCM) 10K type strain sequencing project: providing services to taxonomists for standard genome sequencing and annotation.</title>
        <authorList>
            <consortium name="The Broad Institute Genomics Platform"/>
            <consortium name="The Broad Institute Genome Sequencing Center for Infectious Disease"/>
            <person name="Wu L."/>
            <person name="Ma J."/>
        </authorList>
    </citation>
    <scope>NUCLEOTIDE SEQUENCE [LARGE SCALE GENOMIC DNA]</scope>
    <source>
        <strain evidence="8">CCM 8689</strain>
    </source>
</reference>
<keyword evidence="2 7" id="KW-0489">Methyltransferase</keyword>
<dbReference type="PANTHER" id="PTHR33841:SF1">
    <property type="entry name" value="DNA METHYLTRANSFERASE A"/>
    <property type="match status" value="1"/>
</dbReference>
<dbReference type="SUPFAM" id="SSF53335">
    <property type="entry name" value="S-adenosyl-L-methionine-dependent methyltransferases"/>
    <property type="match status" value="1"/>
</dbReference>
<keyword evidence="3 7" id="KW-0808">Transferase</keyword>
<evidence type="ECO:0000256" key="3">
    <source>
        <dbReference type="ARBA" id="ARBA00022679"/>
    </source>
</evidence>
<dbReference type="EMBL" id="JBHSBY010000016">
    <property type="protein sequence ID" value="MFC4195603.1"/>
    <property type="molecule type" value="Genomic_DNA"/>
</dbReference>
<dbReference type="InterPro" id="IPR011639">
    <property type="entry name" value="MethylTrfase_TaqI-like_dom"/>
</dbReference>
<dbReference type="GO" id="GO:0032259">
    <property type="term" value="P:methylation"/>
    <property type="evidence" value="ECO:0007669"/>
    <property type="project" value="UniProtKB-KW"/>
</dbReference>
<comment type="catalytic activity">
    <reaction evidence="5">
        <text>a 2'-deoxyadenosine in DNA + S-adenosyl-L-methionine = an N(6)-methyl-2'-deoxyadenosine in DNA + S-adenosyl-L-homocysteine + H(+)</text>
        <dbReference type="Rhea" id="RHEA:15197"/>
        <dbReference type="Rhea" id="RHEA-COMP:12418"/>
        <dbReference type="Rhea" id="RHEA-COMP:12419"/>
        <dbReference type="ChEBI" id="CHEBI:15378"/>
        <dbReference type="ChEBI" id="CHEBI:57856"/>
        <dbReference type="ChEBI" id="CHEBI:59789"/>
        <dbReference type="ChEBI" id="CHEBI:90615"/>
        <dbReference type="ChEBI" id="CHEBI:90616"/>
        <dbReference type="EC" id="2.1.1.72"/>
    </reaction>
</comment>
<dbReference type="PANTHER" id="PTHR33841">
    <property type="entry name" value="DNA METHYLTRANSFERASE YEEA-RELATED"/>
    <property type="match status" value="1"/>
</dbReference>
<dbReference type="Gene3D" id="3.40.50.150">
    <property type="entry name" value="Vaccinia Virus protein VP39"/>
    <property type="match status" value="1"/>
</dbReference>
<sequence>MSLFQKSVITKQLQSQDKPKLVLQWNIFKNHFHNKLIQDNIRSSKEEQYQGEFLIDLFVNVLGYVKNPTPNFTLMTEYKNVKDSKKADGAILVDTKVKAVIELKGTNTTDLGKIEVQAFGYKNNQPDCVYVITSNFEKLRFYIDNATEFLEFNLFQLTEKEFELLYLCLAYDNIANDIPQKLKEQSISKEKDITKDLYRDYSQFKRELHQNLVRQNSNYDALELFQKSQKLLDRFLFLFFAEDRQLLPPNSVRLILKQWEKLKELDEYVPLYARFKKYFGYLNTGFKGKQHDVFAYNGGLFKPDEILDNIIIDDELLYKHTLKLSEYDFVSEVDVNILGHIFENSLNELDEVKAQLDGGAIDKANTKRKKDGVFYTPKYITKYIVDNTVGKLCANKKEEYKIVEEDYFTDKKRNIKTKRPLVEKLTTYRKWLLQITICDPACGSGAFLNQALDFLIKEHQYIDELQAKLLGEALVLSDVEKSILENNLFGVDLNEESVEIAKLSLWLRTARPNRKLNDLNNNIKCGNSLIDDVKIAGEKAFDWHVSFAKIFENGGFDIIIGNPPYVGEKGHSEIFENLKKVPKWNEFYRRRSNTYYFFIKHGIDLLKENGFQSLIIPREFTNADWSNKVRQDIIENSKIIEIVDFNNLKVFEDAGTTSLILTQQKQKQFDYSFRFKNLNQNNYIENNLFDKLYSTRSVNKLISDDYKPWSFNTFEINFSDNVIPLGGVFDIAQGLVTGADKITNKHVASFLIEEKFVGRGIFILTLGRDLVIDNNNFSLKINDEWIALDDLDKSFIKPYYKPEHLQKWFVACTSTFVLYVGNNYLTENIKKYLLQFDKVLLNRSTTNENKIITLNEFENFSIDEIKLNYSSAGAVQKIMRQKKWYLPLYERVNVPFDNSKIVVNTKNMNVFTFSDLPLYSSGGGAGGQNFIYLKEEFKKKTLKSDNDKIKEFTMYVNAILNSRLIQFHIQNGQFNQLSTSKIADLPLYIPSFEAIGALGNYDNIINYCRNLIEYSVSLNSIIDKFYEYVKGYFPNLDVLKIRNWNELSFADFIAELNKASKTFSTLPFTKKEEFEWIDLFSENKTKANNLKLKIEKEEKVIDALVYKLYDLTDDEILIVENS</sequence>
<gene>
    <name evidence="7" type="ORF">ACFOUY_02690</name>
</gene>
<dbReference type="InterPro" id="IPR002052">
    <property type="entry name" value="DNA_methylase_N6_adenine_CS"/>
</dbReference>
<dbReference type="InterPro" id="IPR029063">
    <property type="entry name" value="SAM-dependent_MTases_sf"/>
</dbReference>
<dbReference type="PROSITE" id="PS00092">
    <property type="entry name" value="N6_MTASE"/>
    <property type="match status" value="1"/>
</dbReference>